<dbReference type="AlphaFoldDB" id="A0A0C3QF73"/>
<feature type="domain" description="VWFA" evidence="1">
    <location>
        <begin position="1"/>
        <end position="201"/>
    </location>
</feature>
<dbReference type="Pfam" id="PF13519">
    <property type="entry name" value="VWA_2"/>
    <property type="match status" value="1"/>
</dbReference>
<name>A0A0C3QF73_9AGAM</name>
<dbReference type="InterPro" id="IPR002035">
    <property type="entry name" value="VWF_A"/>
</dbReference>
<dbReference type="SUPFAM" id="SSF53300">
    <property type="entry name" value="vWA-like"/>
    <property type="match status" value="1"/>
</dbReference>
<dbReference type="Gene3D" id="3.40.50.410">
    <property type="entry name" value="von Willebrand factor, type A domain"/>
    <property type="match status" value="1"/>
</dbReference>
<dbReference type="CDD" id="cd00198">
    <property type="entry name" value="vWFA"/>
    <property type="match status" value="1"/>
</dbReference>
<dbReference type="STRING" id="1051891.A0A0C3QF73"/>
<dbReference type="PROSITE" id="PS50234">
    <property type="entry name" value="VWFA"/>
    <property type="match status" value="1"/>
</dbReference>
<evidence type="ECO:0000313" key="2">
    <source>
        <dbReference type="EMBL" id="KIO24706.1"/>
    </source>
</evidence>
<evidence type="ECO:0000259" key="1">
    <source>
        <dbReference type="PROSITE" id="PS50234"/>
    </source>
</evidence>
<dbReference type="OrthoDB" id="2343366at2759"/>
<gene>
    <name evidence="2" type="ORF">M407DRAFT_212271</name>
</gene>
<dbReference type="Proteomes" id="UP000054248">
    <property type="component" value="Unassembled WGS sequence"/>
</dbReference>
<dbReference type="EMBL" id="KN823056">
    <property type="protein sequence ID" value="KIO24706.1"/>
    <property type="molecule type" value="Genomic_DNA"/>
</dbReference>
<protein>
    <recommendedName>
        <fullName evidence="1">VWFA domain-containing protein</fullName>
    </recommendedName>
</protein>
<organism evidence="2 3">
    <name type="scientific">Tulasnella calospora MUT 4182</name>
    <dbReference type="NCBI Taxonomy" id="1051891"/>
    <lineage>
        <taxon>Eukaryota</taxon>
        <taxon>Fungi</taxon>
        <taxon>Dikarya</taxon>
        <taxon>Basidiomycota</taxon>
        <taxon>Agaricomycotina</taxon>
        <taxon>Agaricomycetes</taxon>
        <taxon>Cantharellales</taxon>
        <taxon>Tulasnellaceae</taxon>
        <taxon>Tulasnella</taxon>
    </lineage>
</organism>
<evidence type="ECO:0000313" key="3">
    <source>
        <dbReference type="Proteomes" id="UP000054248"/>
    </source>
</evidence>
<dbReference type="HOGENOM" id="CLU_044503_1_0_1"/>
<reference evidence="2 3" key="1">
    <citation type="submission" date="2014-04" db="EMBL/GenBank/DDBJ databases">
        <authorList>
            <consortium name="DOE Joint Genome Institute"/>
            <person name="Kuo A."/>
            <person name="Girlanda M."/>
            <person name="Perotto S."/>
            <person name="Kohler A."/>
            <person name="Nagy L.G."/>
            <person name="Floudas D."/>
            <person name="Copeland A."/>
            <person name="Barry K.W."/>
            <person name="Cichocki N."/>
            <person name="Veneault-Fourrey C."/>
            <person name="LaButti K."/>
            <person name="Lindquist E.A."/>
            <person name="Lipzen A."/>
            <person name="Lundell T."/>
            <person name="Morin E."/>
            <person name="Murat C."/>
            <person name="Sun H."/>
            <person name="Tunlid A."/>
            <person name="Henrissat B."/>
            <person name="Grigoriev I.V."/>
            <person name="Hibbett D.S."/>
            <person name="Martin F."/>
            <person name="Nordberg H.P."/>
            <person name="Cantor M.N."/>
            <person name="Hua S.X."/>
        </authorList>
    </citation>
    <scope>NUCLEOTIDE SEQUENCE [LARGE SCALE GENOMIC DNA]</scope>
    <source>
        <strain evidence="2 3">MUT 4182</strain>
    </source>
</reference>
<keyword evidence="3" id="KW-1185">Reference proteome</keyword>
<sequence>MIDQDHQPLRDQPVARRIASHNNNRFGAVLSAFYQFLLERSSATNGIARRDAYSVITFNHEAEIQMTHDTTSSIDQMVQNLLGVTPDGGTDFGEALIVARQVMEQSWSAERSPVVIFLSDGEGESEREAMTELCDRAVALGKALSFWSISFGPYSSILQELANIAKETATRAARGSGVTPVPCDFRTAINTVQLANAFSVIATSLRKTRASLINPTAPAYTRSGASSSALVTL</sequence>
<proteinExistence type="predicted"/>
<accession>A0A0C3QF73</accession>
<dbReference type="InterPro" id="IPR036465">
    <property type="entry name" value="vWFA_dom_sf"/>
</dbReference>
<reference evidence="3" key="2">
    <citation type="submission" date="2015-01" db="EMBL/GenBank/DDBJ databases">
        <title>Evolutionary Origins and Diversification of the Mycorrhizal Mutualists.</title>
        <authorList>
            <consortium name="DOE Joint Genome Institute"/>
            <consortium name="Mycorrhizal Genomics Consortium"/>
            <person name="Kohler A."/>
            <person name="Kuo A."/>
            <person name="Nagy L.G."/>
            <person name="Floudas D."/>
            <person name="Copeland A."/>
            <person name="Barry K.W."/>
            <person name="Cichocki N."/>
            <person name="Veneault-Fourrey C."/>
            <person name="LaButti K."/>
            <person name="Lindquist E.A."/>
            <person name="Lipzen A."/>
            <person name="Lundell T."/>
            <person name="Morin E."/>
            <person name="Murat C."/>
            <person name="Riley R."/>
            <person name="Ohm R."/>
            <person name="Sun H."/>
            <person name="Tunlid A."/>
            <person name="Henrissat B."/>
            <person name="Grigoriev I.V."/>
            <person name="Hibbett D.S."/>
            <person name="Martin F."/>
        </authorList>
    </citation>
    <scope>NUCLEOTIDE SEQUENCE [LARGE SCALE GENOMIC DNA]</scope>
    <source>
        <strain evidence="3">MUT 4182</strain>
    </source>
</reference>